<proteinExistence type="predicted"/>
<reference evidence="9 10" key="1">
    <citation type="submission" date="2016-12" db="EMBL/GenBank/DDBJ databases">
        <title>Comparison of Traditional DNA-DNA Hybridization with In Silico Genomic Analysis.</title>
        <authorList>
            <person name="Nicholson A.C."/>
            <person name="Humrighouse B.W."/>
            <person name="Graziano J."/>
            <person name="Lasker B."/>
            <person name="Whitney A.M."/>
            <person name="Mcquiston J.R."/>
        </authorList>
    </citation>
    <scope>NUCLEOTIDE SEQUENCE [LARGE SCALE GENOMIC DNA]</scope>
    <source>
        <strain evidence="9 10">H2240</strain>
    </source>
</reference>
<keyword evidence="10" id="KW-1185">Reference proteome</keyword>
<feature type="compositionally biased region" description="Low complexity" evidence="6">
    <location>
        <begin position="96"/>
        <end position="108"/>
    </location>
</feature>
<dbReference type="InterPro" id="IPR002524">
    <property type="entry name" value="Cation_efflux"/>
</dbReference>
<feature type="transmembrane region" description="Helical" evidence="7">
    <location>
        <begin position="228"/>
        <end position="247"/>
    </location>
</feature>
<dbReference type="Gene3D" id="1.20.1510.10">
    <property type="entry name" value="Cation efflux protein transmembrane domain"/>
    <property type="match status" value="1"/>
</dbReference>
<dbReference type="InterPro" id="IPR027469">
    <property type="entry name" value="Cation_efflux_TMD_sf"/>
</dbReference>
<dbReference type="GO" id="GO:0005385">
    <property type="term" value="F:zinc ion transmembrane transporter activity"/>
    <property type="evidence" value="ECO:0007669"/>
    <property type="project" value="TreeGrafter"/>
</dbReference>
<dbReference type="EMBL" id="NIPW01000005">
    <property type="protein sequence ID" value="OWJ80369.1"/>
    <property type="molecule type" value="Genomic_DNA"/>
</dbReference>
<name>A0A212AG11_9RHOB</name>
<feature type="domain" description="Cation efflux protein transmembrane" evidence="8">
    <location>
        <begin position="161"/>
        <end position="352"/>
    </location>
</feature>
<evidence type="ECO:0000259" key="8">
    <source>
        <dbReference type="Pfam" id="PF01545"/>
    </source>
</evidence>
<keyword evidence="3" id="KW-0813">Transport</keyword>
<gene>
    <name evidence="9" type="ORF">CDV49_03390</name>
</gene>
<evidence type="ECO:0000256" key="4">
    <source>
        <dbReference type="ARBA" id="ARBA00022989"/>
    </source>
</evidence>
<keyword evidence="3" id="KW-0406">Ion transport</keyword>
<keyword evidence="2 7" id="KW-0812">Transmembrane</keyword>
<feature type="transmembrane region" description="Helical" evidence="7">
    <location>
        <begin position="187"/>
        <end position="208"/>
    </location>
</feature>
<keyword evidence="4 7" id="KW-1133">Transmembrane helix</keyword>
<dbReference type="Pfam" id="PF01545">
    <property type="entry name" value="Cation_efflux"/>
    <property type="match status" value="1"/>
</dbReference>
<keyword evidence="3" id="KW-0862">Zinc</keyword>
<feature type="transmembrane region" description="Helical" evidence="7">
    <location>
        <begin position="327"/>
        <end position="344"/>
    </location>
</feature>
<comment type="caution">
    <text evidence="9">The sequence shown here is derived from an EMBL/GenBank/DDBJ whole genome shotgun (WGS) entry which is preliminary data.</text>
</comment>
<dbReference type="NCBIfam" id="TIGR01297">
    <property type="entry name" value="CDF"/>
    <property type="match status" value="1"/>
</dbReference>
<dbReference type="AlphaFoldDB" id="A0A212AG11"/>
<feature type="compositionally biased region" description="Low complexity" evidence="6">
    <location>
        <begin position="55"/>
        <end position="65"/>
    </location>
</feature>
<feature type="compositionally biased region" description="Basic and acidic residues" evidence="6">
    <location>
        <begin position="140"/>
        <end position="149"/>
    </location>
</feature>
<dbReference type="OrthoDB" id="9809646at2"/>
<feature type="transmembrane region" description="Helical" evidence="7">
    <location>
        <begin position="295"/>
        <end position="321"/>
    </location>
</feature>
<dbReference type="SUPFAM" id="SSF161111">
    <property type="entry name" value="Cation efflux protein transmembrane domain-like"/>
    <property type="match status" value="1"/>
</dbReference>
<dbReference type="Proteomes" id="UP000196878">
    <property type="component" value="Unassembled WGS sequence"/>
</dbReference>
<feature type="region of interest" description="Disordered" evidence="6">
    <location>
        <begin position="1"/>
        <end position="153"/>
    </location>
</feature>
<dbReference type="PANTHER" id="PTHR11562">
    <property type="entry name" value="CATION EFFLUX PROTEIN/ ZINC TRANSPORTER"/>
    <property type="match status" value="1"/>
</dbReference>
<dbReference type="InterPro" id="IPR050681">
    <property type="entry name" value="CDF/SLC30A"/>
</dbReference>
<keyword evidence="5 7" id="KW-0472">Membrane</keyword>
<organism evidence="9 10">
    <name type="scientific">Haematobacter genomosp. 1</name>
    <dbReference type="NCBI Taxonomy" id="366618"/>
    <lineage>
        <taxon>Bacteria</taxon>
        <taxon>Pseudomonadati</taxon>
        <taxon>Pseudomonadota</taxon>
        <taxon>Alphaproteobacteria</taxon>
        <taxon>Rhodobacterales</taxon>
        <taxon>Paracoccaceae</taxon>
        <taxon>Haematobacter</taxon>
    </lineage>
</organism>
<evidence type="ECO:0000256" key="2">
    <source>
        <dbReference type="ARBA" id="ARBA00022692"/>
    </source>
</evidence>
<feature type="transmembrane region" description="Helical" evidence="7">
    <location>
        <begin position="161"/>
        <end position="181"/>
    </location>
</feature>
<protein>
    <submittedName>
        <fullName evidence="9">Cation transporter</fullName>
    </submittedName>
</protein>
<comment type="subcellular location">
    <subcellularLocation>
        <location evidence="1">Membrane</location>
        <topology evidence="1">Multi-pass membrane protein</topology>
    </subcellularLocation>
</comment>
<evidence type="ECO:0000313" key="10">
    <source>
        <dbReference type="Proteomes" id="UP000196878"/>
    </source>
</evidence>
<dbReference type="PANTHER" id="PTHR11562:SF17">
    <property type="entry name" value="RE54080P-RELATED"/>
    <property type="match status" value="1"/>
</dbReference>
<evidence type="ECO:0000313" key="9">
    <source>
        <dbReference type="EMBL" id="OWJ80369.1"/>
    </source>
</evidence>
<feature type="transmembrane region" description="Helical" evidence="7">
    <location>
        <begin position="259"/>
        <end position="283"/>
    </location>
</feature>
<evidence type="ECO:0000256" key="7">
    <source>
        <dbReference type="SAM" id="Phobius"/>
    </source>
</evidence>
<feature type="compositionally biased region" description="Basic and acidic residues" evidence="6">
    <location>
        <begin position="68"/>
        <end position="80"/>
    </location>
</feature>
<dbReference type="InterPro" id="IPR058533">
    <property type="entry name" value="Cation_efflux_TM"/>
</dbReference>
<evidence type="ECO:0000256" key="3">
    <source>
        <dbReference type="ARBA" id="ARBA00022906"/>
    </source>
</evidence>
<sequence length="446" mass="46187">MTDQDRRPDGAASPPSPDEPGYPGGDSGGTRPDPAAAQPGTGAAHDPGPHPAHGDPPVHTGVNHGAHNHGEHGHREHGQDTHASGADGGHHDHGSPHPGAGHPGAAAPEQATRSTKTGHTAKDDAAHDHGSHGHGSHGAHGHEAHDHSHAPAVTRSNEKRILVVFLMTAGYALVQVVGGLFSGSLALIADAGHMVSDAAALLLALVAYRVARRAANARVSYGYHRVRVLAALVNGGSLLLLVGWIAWEAVLRFRQPVEVLAGPMLAVAVVGLLVNIAGALILHRGGQQDQNLHGAFLHVLGDLLGSVGAIAASIGIMFTGWMPLDPLLSLLVALLVLRSAWLLVKDSVLVLLQATPKNLDPGEVLTEAVRIPGVAEAAHFHAWTLTDTTIVATLHVTPAPGVDPLDLPPRVSAHLRKRFGIDHATVEVDRPGSIRATAEDTRPATA</sequence>
<accession>A0A212AG11</accession>
<feature type="compositionally biased region" description="Basic and acidic residues" evidence="6">
    <location>
        <begin position="120"/>
        <end position="131"/>
    </location>
</feature>
<dbReference type="GO" id="GO:0005886">
    <property type="term" value="C:plasma membrane"/>
    <property type="evidence" value="ECO:0007669"/>
    <property type="project" value="TreeGrafter"/>
</dbReference>
<evidence type="ECO:0000256" key="5">
    <source>
        <dbReference type="ARBA" id="ARBA00023136"/>
    </source>
</evidence>
<evidence type="ECO:0000256" key="1">
    <source>
        <dbReference type="ARBA" id="ARBA00004141"/>
    </source>
</evidence>
<evidence type="ECO:0000256" key="6">
    <source>
        <dbReference type="SAM" id="MobiDB-lite"/>
    </source>
</evidence>
<keyword evidence="3" id="KW-0864">Zinc transport</keyword>